<protein>
    <submittedName>
        <fullName evidence="2">Uncharacterized protein</fullName>
    </submittedName>
</protein>
<reference evidence="2 3" key="1">
    <citation type="submission" date="2018-06" db="EMBL/GenBank/DDBJ databases">
        <title>Halonotius sp. F13-13 a new haloarchaeeon isolated from a solar saltern from Isla Cristina, Huelva, Spain.</title>
        <authorList>
            <person name="Duran-Viseras A."/>
            <person name="Sanchez-Porro C."/>
            <person name="Ventosa A."/>
        </authorList>
    </citation>
    <scope>NUCLEOTIDE SEQUENCE [LARGE SCALE GENOMIC DNA]</scope>
    <source>
        <strain evidence="2 3">CECT 7525</strain>
    </source>
</reference>
<evidence type="ECO:0000313" key="3">
    <source>
        <dbReference type="Proteomes" id="UP000281564"/>
    </source>
</evidence>
<dbReference type="EMBL" id="QMDW01000003">
    <property type="protein sequence ID" value="RJX51008.1"/>
    <property type="molecule type" value="Genomic_DNA"/>
</dbReference>
<dbReference type="Proteomes" id="UP000281564">
    <property type="component" value="Unassembled WGS sequence"/>
</dbReference>
<feature type="region of interest" description="Disordered" evidence="1">
    <location>
        <begin position="67"/>
        <end position="87"/>
    </location>
</feature>
<comment type="caution">
    <text evidence="2">The sequence shown here is derived from an EMBL/GenBank/DDBJ whole genome shotgun (WGS) entry which is preliminary data.</text>
</comment>
<proteinExistence type="predicted"/>
<gene>
    <name evidence="2" type="ORF">DP106_02665</name>
</gene>
<sequence length="87" mass="9196">MSAGSRPVTGCVDSLPAGYRYSFLTTATPSDADELQDRFGEQPTDSTDIALTDAPVRVRSDPVAVAALPTYPPDDETMYDPTVAAAE</sequence>
<organism evidence="2 3">
    <name type="scientific">Halonotius pteroides</name>
    <dbReference type="NCBI Taxonomy" id="268735"/>
    <lineage>
        <taxon>Archaea</taxon>
        <taxon>Methanobacteriati</taxon>
        <taxon>Methanobacteriota</taxon>
        <taxon>Stenosarchaea group</taxon>
        <taxon>Halobacteria</taxon>
        <taxon>Halobacteriales</taxon>
        <taxon>Haloferacaceae</taxon>
        <taxon>Halonotius</taxon>
    </lineage>
</organism>
<accession>A0A3A6Q1S1</accession>
<name>A0A3A6Q1S1_9EURY</name>
<evidence type="ECO:0000313" key="2">
    <source>
        <dbReference type="EMBL" id="RJX51008.1"/>
    </source>
</evidence>
<keyword evidence="3" id="KW-1185">Reference proteome</keyword>
<evidence type="ECO:0000256" key="1">
    <source>
        <dbReference type="SAM" id="MobiDB-lite"/>
    </source>
</evidence>
<dbReference type="RefSeq" id="WP_120083228.1">
    <property type="nucleotide sequence ID" value="NZ_QMDW01000003.1"/>
</dbReference>
<dbReference type="AlphaFoldDB" id="A0A3A6Q1S1"/>